<organism evidence="1 2">
    <name type="scientific">Blepharisma stoltei</name>
    <dbReference type="NCBI Taxonomy" id="1481888"/>
    <lineage>
        <taxon>Eukaryota</taxon>
        <taxon>Sar</taxon>
        <taxon>Alveolata</taxon>
        <taxon>Ciliophora</taxon>
        <taxon>Postciliodesmatophora</taxon>
        <taxon>Heterotrichea</taxon>
        <taxon>Heterotrichida</taxon>
        <taxon>Blepharismidae</taxon>
        <taxon>Blepharisma</taxon>
    </lineage>
</organism>
<comment type="caution">
    <text evidence="1">The sequence shown here is derived from an EMBL/GenBank/DDBJ whole genome shotgun (WGS) entry which is preliminary data.</text>
</comment>
<reference evidence="1" key="1">
    <citation type="submission" date="2021-09" db="EMBL/GenBank/DDBJ databases">
        <authorList>
            <consortium name="AG Swart"/>
            <person name="Singh M."/>
            <person name="Singh A."/>
            <person name="Seah K."/>
            <person name="Emmerich C."/>
        </authorList>
    </citation>
    <scope>NUCLEOTIDE SEQUENCE</scope>
    <source>
        <strain evidence="1">ATCC30299</strain>
    </source>
</reference>
<protein>
    <submittedName>
        <fullName evidence="1">Uncharacterized protein</fullName>
    </submittedName>
</protein>
<name>A0AAU9JCJ4_9CILI</name>
<dbReference type="AlphaFoldDB" id="A0AAU9JCJ4"/>
<gene>
    <name evidence="1" type="ORF">BSTOLATCC_MIC36438</name>
</gene>
<dbReference type="Proteomes" id="UP001162131">
    <property type="component" value="Unassembled WGS sequence"/>
</dbReference>
<keyword evidence="2" id="KW-1185">Reference proteome</keyword>
<proteinExistence type="predicted"/>
<evidence type="ECO:0000313" key="1">
    <source>
        <dbReference type="EMBL" id="CAG9324652.1"/>
    </source>
</evidence>
<dbReference type="EMBL" id="CAJZBQ010000036">
    <property type="protein sequence ID" value="CAG9324652.1"/>
    <property type="molecule type" value="Genomic_DNA"/>
</dbReference>
<evidence type="ECO:0000313" key="2">
    <source>
        <dbReference type="Proteomes" id="UP001162131"/>
    </source>
</evidence>
<sequence length="83" mass="10458">MQWMPQWKMLWNLRSQCRKSLKSTNQLNHRWTRNKWAPSRNCWTIRKSWNAYKHPASNLLNQAKKLRRRQRDWRRSSLPKAYY</sequence>
<accession>A0AAU9JCJ4</accession>